<keyword evidence="1" id="KW-0812">Transmembrane</keyword>
<organism evidence="2 5">
    <name type="scientific">Mycobacterium kansasii</name>
    <dbReference type="NCBI Taxonomy" id="1768"/>
    <lineage>
        <taxon>Bacteria</taxon>
        <taxon>Bacillati</taxon>
        <taxon>Actinomycetota</taxon>
        <taxon>Actinomycetes</taxon>
        <taxon>Mycobacteriales</taxon>
        <taxon>Mycobacteriaceae</taxon>
        <taxon>Mycobacterium</taxon>
    </lineage>
</organism>
<accession>A0A1V3XV62</accession>
<evidence type="ECO:0000313" key="3">
    <source>
        <dbReference type="EMBL" id="OOK84029.1"/>
    </source>
</evidence>
<dbReference type="EMBL" id="MVBM01000001">
    <property type="protein sequence ID" value="OOK83084.1"/>
    <property type="molecule type" value="Genomic_DNA"/>
</dbReference>
<dbReference type="AlphaFoldDB" id="A0A1V3XV62"/>
<gene>
    <name evidence="3" type="ORF">BZL29_1287</name>
    <name evidence="2" type="ORF">BZL30_0559</name>
</gene>
<evidence type="ECO:0000313" key="5">
    <source>
        <dbReference type="Proteomes" id="UP000189229"/>
    </source>
</evidence>
<dbReference type="EMBL" id="MVBN01000001">
    <property type="protein sequence ID" value="OOK84029.1"/>
    <property type="molecule type" value="Genomic_DNA"/>
</dbReference>
<evidence type="ECO:0000313" key="4">
    <source>
        <dbReference type="Proteomes" id="UP000188532"/>
    </source>
</evidence>
<feature type="transmembrane region" description="Helical" evidence="1">
    <location>
        <begin position="47"/>
        <end position="66"/>
    </location>
</feature>
<dbReference type="Proteomes" id="UP000189229">
    <property type="component" value="Unassembled WGS sequence"/>
</dbReference>
<keyword evidence="1" id="KW-0472">Membrane</keyword>
<comment type="caution">
    <text evidence="2">The sequence shown here is derived from an EMBL/GenBank/DDBJ whole genome shotgun (WGS) entry which is preliminary data.</text>
</comment>
<proteinExistence type="predicted"/>
<name>A0A1V3XV62_MYCKA</name>
<sequence>MAAAGGSWLGCTCLPRWRWPGCRRSAPRWESCCARKQAAHSGHVGDYVAWMCAAVTLLGAVLGLQVL</sequence>
<keyword evidence="1" id="KW-1133">Transmembrane helix</keyword>
<evidence type="ECO:0000313" key="2">
    <source>
        <dbReference type="EMBL" id="OOK83084.1"/>
    </source>
</evidence>
<protein>
    <submittedName>
        <fullName evidence="2">Uncharacterized protein</fullName>
    </submittedName>
</protein>
<reference evidence="4 5" key="1">
    <citation type="submission" date="2017-02" db="EMBL/GenBank/DDBJ databases">
        <title>Complete genome sequences of Mycobacterium kansasii strains isolated from rhesus macaques.</title>
        <authorList>
            <person name="Panda A."/>
            <person name="Nagaraj S."/>
            <person name="Zhao X."/>
            <person name="Tettelin H."/>
            <person name="Detolla L.J."/>
        </authorList>
    </citation>
    <scope>NUCLEOTIDE SEQUENCE [LARGE SCALE GENOMIC DNA]</scope>
    <source>
        <strain evidence="3 4">11-3469</strain>
        <strain evidence="2 5">11-3813</strain>
    </source>
</reference>
<dbReference type="Proteomes" id="UP000188532">
    <property type="component" value="Unassembled WGS sequence"/>
</dbReference>
<evidence type="ECO:0000256" key="1">
    <source>
        <dbReference type="SAM" id="Phobius"/>
    </source>
</evidence>